<dbReference type="Proteomes" id="UP001159428">
    <property type="component" value="Unassembled WGS sequence"/>
</dbReference>
<keyword evidence="2" id="KW-1185">Reference proteome</keyword>
<evidence type="ECO:0000313" key="1">
    <source>
        <dbReference type="EMBL" id="CAH3039405.1"/>
    </source>
</evidence>
<gene>
    <name evidence="1" type="ORF">PMEA_00026004</name>
</gene>
<evidence type="ECO:0000313" key="2">
    <source>
        <dbReference type="Proteomes" id="UP001159428"/>
    </source>
</evidence>
<organism evidence="1 2">
    <name type="scientific">Pocillopora meandrina</name>
    <dbReference type="NCBI Taxonomy" id="46732"/>
    <lineage>
        <taxon>Eukaryota</taxon>
        <taxon>Metazoa</taxon>
        <taxon>Cnidaria</taxon>
        <taxon>Anthozoa</taxon>
        <taxon>Hexacorallia</taxon>
        <taxon>Scleractinia</taxon>
        <taxon>Astrocoeniina</taxon>
        <taxon>Pocilloporidae</taxon>
        <taxon>Pocillopora</taxon>
    </lineage>
</organism>
<protein>
    <submittedName>
        <fullName evidence="1">Uncharacterized protein</fullName>
    </submittedName>
</protein>
<reference evidence="1 2" key="1">
    <citation type="submission" date="2022-05" db="EMBL/GenBank/DDBJ databases">
        <authorList>
            <consortium name="Genoscope - CEA"/>
            <person name="William W."/>
        </authorList>
    </citation>
    <scope>NUCLEOTIDE SEQUENCE [LARGE SCALE GENOMIC DNA]</scope>
</reference>
<name>A0AAU9VTW6_9CNID</name>
<dbReference type="EMBL" id="CALNXJ010000005">
    <property type="protein sequence ID" value="CAH3039405.1"/>
    <property type="molecule type" value="Genomic_DNA"/>
</dbReference>
<dbReference type="AlphaFoldDB" id="A0AAU9VTW6"/>
<accession>A0AAU9VTW6</accession>
<comment type="caution">
    <text evidence="1">The sequence shown here is derived from an EMBL/GenBank/DDBJ whole genome shotgun (WGS) entry which is preliminary data.</text>
</comment>
<sequence length="339" mass="38275">MEKMMPSEEEVLLLCKKYDKMKPTVHDVMKDAENLNKNFSSAGVSLILECRLLTAVANHPCFLPENPLNAEVQVNSLLPYLSSSCSWVRSMACSLMRVFASRLDPKGQQIETQVIIVCKNLQTTYEESFAVKDTRFHLCQVIACSSLCYITISWAALLPLSAIKFVLLTLQTVLSILNNPRECTSSFLYQVALDGLGKLLKCPATWNVLSILEKQDTLTKYMGIFLEKERSTDDVNITARMLEVIDDADVLHAILNLPDKHVVGKLAKYLLDLLPPITSSAEAPLLDLRWKSLSIIYTLLQLAKTKELSQLDVLFDRGCCDTEKVNRLYTVVKRKFQFE</sequence>
<proteinExistence type="predicted"/>